<dbReference type="AlphaFoldDB" id="A0A437NCR3"/>
<name>A0A437NCR3_9SPHN</name>
<evidence type="ECO:0000313" key="4">
    <source>
        <dbReference type="Proteomes" id="UP000282837"/>
    </source>
</evidence>
<dbReference type="Pfam" id="PF01048">
    <property type="entry name" value="PNP_UDP_1"/>
    <property type="match status" value="1"/>
</dbReference>
<gene>
    <name evidence="3" type="ORF">EOE18_01215</name>
</gene>
<dbReference type="RefSeq" id="WP_127705363.1">
    <property type="nucleotide sequence ID" value="NZ_SACO01000001.1"/>
</dbReference>
<dbReference type="PANTHER" id="PTHR21234">
    <property type="entry name" value="PURINE NUCLEOSIDE PHOSPHORYLASE"/>
    <property type="match status" value="1"/>
</dbReference>
<protein>
    <submittedName>
        <fullName evidence="3">Phosphorylase</fullName>
    </submittedName>
</protein>
<feature type="signal peptide" evidence="1">
    <location>
        <begin position="1"/>
        <end position="19"/>
    </location>
</feature>
<reference evidence="3 4" key="1">
    <citation type="submission" date="2019-01" db="EMBL/GenBank/DDBJ databases">
        <authorList>
            <person name="Chen W.-M."/>
        </authorList>
    </citation>
    <scope>NUCLEOTIDE SEQUENCE [LARGE SCALE GENOMIC DNA]</scope>
    <source>
        <strain evidence="3 4">FSY-9</strain>
    </source>
</reference>
<dbReference type="PROSITE" id="PS51318">
    <property type="entry name" value="TAT"/>
    <property type="match status" value="1"/>
</dbReference>
<proteinExistence type="predicted"/>
<dbReference type="Gene3D" id="3.40.50.1580">
    <property type="entry name" value="Nucleoside phosphorylase domain"/>
    <property type="match status" value="1"/>
</dbReference>
<dbReference type="PANTHER" id="PTHR21234:SF42">
    <property type="entry name" value="PHOSPHORYLASE SUPERFAMILY PROTEIN"/>
    <property type="match status" value="1"/>
</dbReference>
<evidence type="ECO:0000259" key="2">
    <source>
        <dbReference type="Pfam" id="PF01048"/>
    </source>
</evidence>
<dbReference type="OrthoDB" id="6677713at2"/>
<keyword evidence="1" id="KW-0732">Signal</keyword>
<feature type="domain" description="Nucleoside phosphorylase" evidence="2">
    <location>
        <begin position="45"/>
        <end position="324"/>
    </location>
</feature>
<organism evidence="3 4">
    <name type="scientific">Novosphingobium umbonatum</name>
    <dbReference type="NCBI Taxonomy" id="1908524"/>
    <lineage>
        <taxon>Bacteria</taxon>
        <taxon>Pseudomonadati</taxon>
        <taxon>Pseudomonadota</taxon>
        <taxon>Alphaproteobacteria</taxon>
        <taxon>Sphingomonadales</taxon>
        <taxon>Sphingomonadaceae</taxon>
        <taxon>Novosphingobium</taxon>
    </lineage>
</organism>
<keyword evidence="4" id="KW-1185">Reference proteome</keyword>
<evidence type="ECO:0000256" key="1">
    <source>
        <dbReference type="SAM" id="SignalP"/>
    </source>
</evidence>
<comment type="caution">
    <text evidence="3">The sequence shown here is derived from an EMBL/GenBank/DDBJ whole genome shotgun (WGS) entry which is preliminary data.</text>
</comment>
<dbReference type="GO" id="GO:0003824">
    <property type="term" value="F:catalytic activity"/>
    <property type="evidence" value="ECO:0007669"/>
    <property type="project" value="InterPro"/>
</dbReference>
<dbReference type="CDD" id="cd09008">
    <property type="entry name" value="MTAN"/>
    <property type="match status" value="1"/>
</dbReference>
<evidence type="ECO:0000313" key="3">
    <source>
        <dbReference type="EMBL" id="RVU07735.1"/>
    </source>
</evidence>
<accession>A0A437NCR3</accession>
<dbReference type="GO" id="GO:0009116">
    <property type="term" value="P:nucleoside metabolic process"/>
    <property type="evidence" value="ECO:0007669"/>
    <property type="project" value="InterPro"/>
</dbReference>
<dbReference type="InterPro" id="IPR006311">
    <property type="entry name" value="TAT_signal"/>
</dbReference>
<sequence length="329" mass="35194">MSRLPIAARSLLIAASLLAAPLAAPLAQAKPAAPAQFDKTPRTLVITAFEPEWVALESAVKGAKSYHINGLTFLTGSIAGRPVILMESGVSMVNAAMNTQLALDHFNAKRIIFSGIAGGIDPHLSVGDVVVAERWNQYMEVSLGRKKGDSYVSPDLETPDQLPAYGMLIPRDVRVGNAAEKPRRHRWFMADPALLAVARKMAPKLSLQSCLAKDEPIPQTKGISPDAGRCLDTSPRIVVGGNGISGPAFADNAEYREYLYATFKAQVLDMETAATAHVAYANQVPFIAFRSLSDLAGGDTGPNRSWIFGRLAARNAATVVTRYLAALPD</sequence>
<dbReference type="Proteomes" id="UP000282837">
    <property type="component" value="Unassembled WGS sequence"/>
</dbReference>
<dbReference type="SUPFAM" id="SSF53167">
    <property type="entry name" value="Purine and uridine phosphorylases"/>
    <property type="match status" value="1"/>
</dbReference>
<dbReference type="InterPro" id="IPR000845">
    <property type="entry name" value="Nucleoside_phosphorylase_d"/>
</dbReference>
<dbReference type="InterPro" id="IPR035994">
    <property type="entry name" value="Nucleoside_phosphorylase_sf"/>
</dbReference>
<dbReference type="EMBL" id="SACO01000001">
    <property type="protein sequence ID" value="RVU07735.1"/>
    <property type="molecule type" value="Genomic_DNA"/>
</dbReference>
<feature type="chain" id="PRO_5019182084" evidence="1">
    <location>
        <begin position="20"/>
        <end position="329"/>
    </location>
</feature>